<dbReference type="EMBL" id="OZ034817">
    <property type="protein sequence ID" value="CAL1381393.1"/>
    <property type="molecule type" value="Genomic_DNA"/>
</dbReference>
<dbReference type="AlphaFoldDB" id="A0AAV2E625"/>
<sequence length="141" mass="15812">MATCVPALHVGISRFKDNAYGRDFFNKQPFLDCSSPCPISTYVFPSMRGQTKVRTESLIVSHQLDENNKLALTELKGTKSLPSFLSWCGTLPTASCSLLLLHATDPRAELKEASRKIQLNWLPQIPWTFFFMLEVDLCGAD</sequence>
<organism evidence="1 2">
    <name type="scientific">Linum trigynum</name>
    <dbReference type="NCBI Taxonomy" id="586398"/>
    <lineage>
        <taxon>Eukaryota</taxon>
        <taxon>Viridiplantae</taxon>
        <taxon>Streptophyta</taxon>
        <taxon>Embryophyta</taxon>
        <taxon>Tracheophyta</taxon>
        <taxon>Spermatophyta</taxon>
        <taxon>Magnoliopsida</taxon>
        <taxon>eudicotyledons</taxon>
        <taxon>Gunneridae</taxon>
        <taxon>Pentapetalae</taxon>
        <taxon>rosids</taxon>
        <taxon>fabids</taxon>
        <taxon>Malpighiales</taxon>
        <taxon>Linaceae</taxon>
        <taxon>Linum</taxon>
    </lineage>
</organism>
<proteinExistence type="predicted"/>
<keyword evidence="2" id="KW-1185">Reference proteome</keyword>
<accession>A0AAV2E625</accession>
<evidence type="ECO:0000313" key="1">
    <source>
        <dbReference type="EMBL" id="CAL1381393.1"/>
    </source>
</evidence>
<name>A0AAV2E625_9ROSI</name>
<gene>
    <name evidence="1" type="ORF">LTRI10_LOCUS22773</name>
</gene>
<evidence type="ECO:0000313" key="2">
    <source>
        <dbReference type="Proteomes" id="UP001497516"/>
    </source>
</evidence>
<protein>
    <submittedName>
        <fullName evidence="1">Uncharacterized protein</fullName>
    </submittedName>
</protein>
<reference evidence="1 2" key="1">
    <citation type="submission" date="2024-04" db="EMBL/GenBank/DDBJ databases">
        <authorList>
            <person name="Fracassetti M."/>
        </authorList>
    </citation>
    <scope>NUCLEOTIDE SEQUENCE [LARGE SCALE GENOMIC DNA]</scope>
</reference>
<dbReference type="Proteomes" id="UP001497516">
    <property type="component" value="Chromosome 4"/>
</dbReference>